<dbReference type="AlphaFoldDB" id="A0A1N6JV65"/>
<keyword evidence="9" id="KW-1185">Reference proteome</keyword>
<dbReference type="InterPro" id="IPR003154">
    <property type="entry name" value="S1/P1nuclease"/>
</dbReference>
<evidence type="ECO:0000256" key="6">
    <source>
        <dbReference type="ARBA" id="ARBA00023180"/>
    </source>
</evidence>
<accession>A0A1N6JV65</accession>
<evidence type="ECO:0000256" key="2">
    <source>
        <dbReference type="ARBA" id="ARBA00022723"/>
    </source>
</evidence>
<feature type="signal peptide" evidence="7">
    <location>
        <begin position="1"/>
        <end position="23"/>
    </location>
</feature>
<dbReference type="GO" id="GO:0003676">
    <property type="term" value="F:nucleic acid binding"/>
    <property type="evidence" value="ECO:0007669"/>
    <property type="project" value="InterPro"/>
</dbReference>
<dbReference type="OrthoDB" id="267579at2"/>
<evidence type="ECO:0000256" key="4">
    <source>
        <dbReference type="ARBA" id="ARBA00022801"/>
    </source>
</evidence>
<feature type="chain" id="PRO_5009936837" evidence="7">
    <location>
        <begin position="24"/>
        <end position="266"/>
    </location>
</feature>
<dbReference type="GO" id="GO:0006308">
    <property type="term" value="P:DNA catabolic process"/>
    <property type="evidence" value="ECO:0007669"/>
    <property type="project" value="InterPro"/>
</dbReference>
<dbReference type="STRING" id="536979.SAMN04488055_4471"/>
<keyword evidence="2" id="KW-0479">Metal-binding</keyword>
<dbReference type="SUPFAM" id="SSF48537">
    <property type="entry name" value="Phospholipase C/P1 nuclease"/>
    <property type="match status" value="1"/>
</dbReference>
<evidence type="ECO:0000256" key="3">
    <source>
        <dbReference type="ARBA" id="ARBA00022759"/>
    </source>
</evidence>
<reference evidence="8 9" key="1">
    <citation type="submission" date="2016-11" db="EMBL/GenBank/DDBJ databases">
        <authorList>
            <person name="Jaros S."/>
            <person name="Januszkiewicz K."/>
            <person name="Wedrychowicz H."/>
        </authorList>
    </citation>
    <scope>NUCLEOTIDE SEQUENCE [LARGE SCALE GENOMIC DNA]</scope>
    <source>
        <strain evidence="8 9">DSM 24787</strain>
    </source>
</reference>
<dbReference type="PANTHER" id="PTHR33146:SF26">
    <property type="entry name" value="ENDONUCLEASE 4"/>
    <property type="match status" value="1"/>
</dbReference>
<dbReference type="Pfam" id="PF02265">
    <property type="entry name" value="S1-P1_nuclease"/>
    <property type="match status" value="1"/>
</dbReference>
<keyword evidence="1" id="KW-0540">Nuclease</keyword>
<dbReference type="GO" id="GO:0046872">
    <property type="term" value="F:metal ion binding"/>
    <property type="evidence" value="ECO:0007669"/>
    <property type="project" value="UniProtKB-KW"/>
</dbReference>
<dbReference type="Gene3D" id="1.10.575.10">
    <property type="entry name" value="P1 Nuclease"/>
    <property type="match status" value="1"/>
</dbReference>
<dbReference type="CDD" id="cd11010">
    <property type="entry name" value="S1-P1_nuclease"/>
    <property type="match status" value="1"/>
</dbReference>
<organism evidence="8 9">
    <name type="scientific">Chitinophaga niabensis</name>
    <dbReference type="NCBI Taxonomy" id="536979"/>
    <lineage>
        <taxon>Bacteria</taxon>
        <taxon>Pseudomonadati</taxon>
        <taxon>Bacteroidota</taxon>
        <taxon>Chitinophagia</taxon>
        <taxon>Chitinophagales</taxon>
        <taxon>Chitinophagaceae</taxon>
        <taxon>Chitinophaga</taxon>
    </lineage>
</organism>
<keyword evidence="3" id="KW-0255">Endonuclease</keyword>
<dbReference type="GO" id="GO:0016788">
    <property type="term" value="F:hydrolase activity, acting on ester bonds"/>
    <property type="evidence" value="ECO:0007669"/>
    <property type="project" value="InterPro"/>
</dbReference>
<evidence type="ECO:0000313" key="9">
    <source>
        <dbReference type="Proteomes" id="UP000185003"/>
    </source>
</evidence>
<dbReference type="InterPro" id="IPR008947">
    <property type="entry name" value="PLipase_C/P1_nuclease_dom_sf"/>
</dbReference>
<protein>
    <submittedName>
        <fullName evidence="8">S1/P1 Nuclease</fullName>
    </submittedName>
</protein>
<evidence type="ECO:0000256" key="1">
    <source>
        <dbReference type="ARBA" id="ARBA00022722"/>
    </source>
</evidence>
<evidence type="ECO:0000256" key="5">
    <source>
        <dbReference type="ARBA" id="ARBA00023157"/>
    </source>
</evidence>
<name>A0A1N6JV65_9BACT</name>
<dbReference type="PANTHER" id="PTHR33146">
    <property type="entry name" value="ENDONUCLEASE 4"/>
    <property type="match status" value="1"/>
</dbReference>
<keyword evidence="7" id="KW-0732">Signal</keyword>
<keyword evidence="4" id="KW-0378">Hydrolase</keyword>
<dbReference type="GO" id="GO:0004519">
    <property type="term" value="F:endonuclease activity"/>
    <property type="evidence" value="ECO:0007669"/>
    <property type="project" value="UniProtKB-KW"/>
</dbReference>
<proteinExistence type="predicted"/>
<sequence length="266" mass="30656">MKKLLLSVLTTTLLLSGIQPVKAWGPVGHRVVGEIASWHLTPKAQLAIRNIIGNETLAMISNWPDFIKSDTTNLYKHTSPWHYLDFPGHCSRQEFDKLVSEAKGENLYTSILAMIKELKDPATPKARKRFALSFLVHMIGDLHQPLHVGRDEDQGGNKVNVTWFDRPTNLHRVWDEHLIDFQQYSYTEYAQNLNRVVTTQNKKAYQMGAITDWMWESHLLSDKVYDRTPDGEKLSYRYNYIFVDDLNGQLTKGGIRLAKVLNDIFK</sequence>
<gene>
    <name evidence="8" type="ORF">SAMN04488055_4471</name>
</gene>
<dbReference type="EMBL" id="FSRA01000002">
    <property type="protein sequence ID" value="SIO48037.1"/>
    <property type="molecule type" value="Genomic_DNA"/>
</dbReference>
<keyword evidence="6" id="KW-0325">Glycoprotein</keyword>
<evidence type="ECO:0000256" key="7">
    <source>
        <dbReference type="SAM" id="SignalP"/>
    </source>
</evidence>
<dbReference type="Proteomes" id="UP000185003">
    <property type="component" value="Unassembled WGS sequence"/>
</dbReference>
<evidence type="ECO:0000313" key="8">
    <source>
        <dbReference type="EMBL" id="SIO48037.1"/>
    </source>
</evidence>
<dbReference type="RefSeq" id="WP_074241804.1">
    <property type="nucleotide sequence ID" value="NZ_FSRA01000002.1"/>
</dbReference>
<keyword evidence="5" id="KW-1015">Disulfide bond</keyword>